<dbReference type="RefSeq" id="WP_184332439.1">
    <property type="nucleotide sequence ID" value="NZ_JACHHZ010000003.1"/>
</dbReference>
<feature type="domain" description="TonB-dependent receptor-like beta-barrel" evidence="14">
    <location>
        <begin position="284"/>
        <end position="713"/>
    </location>
</feature>
<evidence type="ECO:0000259" key="14">
    <source>
        <dbReference type="Pfam" id="PF00593"/>
    </source>
</evidence>
<reference evidence="16 17" key="1">
    <citation type="submission" date="2020-08" db="EMBL/GenBank/DDBJ databases">
        <title>Genomic Encyclopedia of Type Strains, Phase IV (KMG-IV): sequencing the most valuable type-strain genomes for metagenomic binning, comparative biology and taxonomic classification.</title>
        <authorList>
            <person name="Goeker M."/>
        </authorList>
    </citation>
    <scope>NUCLEOTIDE SEQUENCE [LARGE SCALE GENOMIC DNA]</scope>
    <source>
        <strain evidence="16 17">DSM 26723</strain>
    </source>
</reference>
<evidence type="ECO:0000256" key="2">
    <source>
        <dbReference type="ARBA" id="ARBA00022448"/>
    </source>
</evidence>
<dbReference type="Gene3D" id="2.40.170.20">
    <property type="entry name" value="TonB-dependent receptor, beta-barrel domain"/>
    <property type="match status" value="1"/>
</dbReference>
<dbReference type="Pfam" id="PF00593">
    <property type="entry name" value="TonB_dep_Rec_b-barrel"/>
    <property type="match status" value="1"/>
</dbReference>
<evidence type="ECO:0000256" key="6">
    <source>
        <dbReference type="ARBA" id="ARBA00023004"/>
    </source>
</evidence>
<keyword evidence="5 11" id="KW-0812">Transmembrane</keyword>
<keyword evidence="4" id="KW-0410">Iron transport</keyword>
<evidence type="ECO:0000256" key="1">
    <source>
        <dbReference type="ARBA" id="ARBA00004571"/>
    </source>
</evidence>
<keyword evidence="10 11" id="KW-0998">Cell outer membrane</keyword>
<evidence type="ECO:0000256" key="11">
    <source>
        <dbReference type="PROSITE-ProRule" id="PRU01360"/>
    </source>
</evidence>
<gene>
    <name evidence="16" type="ORF">HNQ60_002637</name>
</gene>
<keyword evidence="16" id="KW-0675">Receptor</keyword>
<dbReference type="Proteomes" id="UP000588068">
    <property type="component" value="Unassembled WGS sequence"/>
</dbReference>
<dbReference type="InterPro" id="IPR036942">
    <property type="entry name" value="Beta-barrel_TonB_sf"/>
</dbReference>
<dbReference type="AlphaFoldDB" id="A0A841HLK5"/>
<keyword evidence="13" id="KW-0732">Signal</keyword>
<keyword evidence="2 11" id="KW-0813">Transport</keyword>
<sequence>MNEFKRLSQRIALGGSASALAMMMGTTNVLAADSTTIAEIVVTAQKRTEALIDIPQSITAIDGGILERQQAANFQDYLKLVPGLQLTQDTPGVGRLVMRGINTGGVASTVGVYVDETPFGSSSGLVNGAILAGDFDTFDMQRVEVLRGPQGTLYGASSLGGVLKFVTNPPQTQSFEARMRVGAETVEDGDTGYSGTGMVNIPLSDSFAVRGVGYYRELGGFVDSIGTAGSDVADDINGSESYGGRVSALYAPSDAFSLQLTAIMQNIRTDASSSVESDPETLDTLYGRLSQSQYVPEFRDVDYRLYNATLDWDLGFATLTSSTSYNEFDSPFRSDVTLLLSAAVEPIFGPNEGIQNQTTKYDKVTQELRLASNESDSFEWLAGVYYTEEKGDIIQHIGVVTPGTLDEIPMPPPFVPLFGDTVGDLLLQSEYEEIAAFVSGTIHFGSRFDLTLGGRYSENDQNARQDGVGLLAGGAAGVSFPAVDSSEDVFTYSVAPKFKINEHASLYARAATGFRPGGPNVLPPGAPPDVPTAYESDELTSYEVGLKVESDDRAYSLDVAVFHIDWEDIQVLGQVNDFGVNLNGGDATSEGLEFTAVAHLSDAFRVSLNGAYTDAQLEDDTPELSGGLEGDALPFTPEWSLGLNADYEWSIGAQSTAYVGGALRYLSDQIGSYDLDYRLANGRQREIPSYEVLDLQTGVDFGRFSIELYAKNVTDSDGRTSTGAVGSAPNGAIGTGVIRPRTIGLMFGVDF</sequence>
<evidence type="ECO:0000256" key="8">
    <source>
        <dbReference type="ARBA" id="ARBA00023077"/>
    </source>
</evidence>
<dbReference type="InterPro" id="IPR039426">
    <property type="entry name" value="TonB-dep_rcpt-like"/>
</dbReference>
<evidence type="ECO:0000256" key="10">
    <source>
        <dbReference type="ARBA" id="ARBA00023237"/>
    </source>
</evidence>
<comment type="subcellular location">
    <subcellularLocation>
        <location evidence="1 11">Cell outer membrane</location>
        <topology evidence="1 11">Multi-pass membrane protein</topology>
    </subcellularLocation>
</comment>
<keyword evidence="3 11" id="KW-1134">Transmembrane beta strand</keyword>
<keyword evidence="8 12" id="KW-0798">TonB box</keyword>
<name>A0A841HLK5_9GAMM</name>
<evidence type="ECO:0000256" key="9">
    <source>
        <dbReference type="ARBA" id="ARBA00023136"/>
    </source>
</evidence>
<comment type="similarity">
    <text evidence="11 12">Belongs to the TonB-dependent receptor family.</text>
</comment>
<keyword evidence="7" id="KW-0406">Ion transport</keyword>
<feature type="signal peptide" evidence="13">
    <location>
        <begin position="1"/>
        <end position="31"/>
    </location>
</feature>
<proteinExistence type="inferred from homology"/>
<dbReference type="PANTHER" id="PTHR32552">
    <property type="entry name" value="FERRICHROME IRON RECEPTOR-RELATED"/>
    <property type="match status" value="1"/>
</dbReference>
<evidence type="ECO:0000256" key="12">
    <source>
        <dbReference type="RuleBase" id="RU003357"/>
    </source>
</evidence>
<keyword evidence="9 11" id="KW-0472">Membrane</keyword>
<evidence type="ECO:0000256" key="7">
    <source>
        <dbReference type="ARBA" id="ARBA00023065"/>
    </source>
</evidence>
<dbReference type="PROSITE" id="PS52016">
    <property type="entry name" value="TONB_DEPENDENT_REC_3"/>
    <property type="match status" value="1"/>
</dbReference>
<comment type="caution">
    <text evidence="16">The sequence shown here is derived from an EMBL/GenBank/DDBJ whole genome shotgun (WGS) entry which is preliminary data.</text>
</comment>
<evidence type="ECO:0000256" key="4">
    <source>
        <dbReference type="ARBA" id="ARBA00022496"/>
    </source>
</evidence>
<dbReference type="SUPFAM" id="SSF56935">
    <property type="entry name" value="Porins"/>
    <property type="match status" value="1"/>
</dbReference>
<evidence type="ECO:0000256" key="13">
    <source>
        <dbReference type="SAM" id="SignalP"/>
    </source>
</evidence>
<accession>A0A841HLK5</accession>
<evidence type="ECO:0000256" key="3">
    <source>
        <dbReference type="ARBA" id="ARBA00022452"/>
    </source>
</evidence>
<feature type="chain" id="PRO_5032445217" evidence="13">
    <location>
        <begin position="32"/>
        <end position="751"/>
    </location>
</feature>
<dbReference type="GO" id="GO:0006826">
    <property type="term" value="P:iron ion transport"/>
    <property type="evidence" value="ECO:0007669"/>
    <property type="project" value="UniProtKB-KW"/>
</dbReference>
<evidence type="ECO:0000313" key="17">
    <source>
        <dbReference type="Proteomes" id="UP000588068"/>
    </source>
</evidence>
<protein>
    <submittedName>
        <fullName evidence="16">Outer membrane receptor protein involved in Fe transport</fullName>
    </submittedName>
</protein>
<evidence type="ECO:0000256" key="5">
    <source>
        <dbReference type="ARBA" id="ARBA00022692"/>
    </source>
</evidence>
<organism evidence="16 17">
    <name type="scientific">Povalibacter uvarum</name>
    <dbReference type="NCBI Taxonomy" id="732238"/>
    <lineage>
        <taxon>Bacteria</taxon>
        <taxon>Pseudomonadati</taxon>
        <taxon>Pseudomonadota</taxon>
        <taxon>Gammaproteobacteria</taxon>
        <taxon>Steroidobacterales</taxon>
        <taxon>Steroidobacteraceae</taxon>
        <taxon>Povalibacter</taxon>
    </lineage>
</organism>
<feature type="domain" description="TonB-dependent receptor plug" evidence="15">
    <location>
        <begin position="52"/>
        <end position="162"/>
    </location>
</feature>
<evidence type="ECO:0000259" key="15">
    <source>
        <dbReference type="Pfam" id="PF07715"/>
    </source>
</evidence>
<dbReference type="GO" id="GO:0009279">
    <property type="term" value="C:cell outer membrane"/>
    <property type="evidence" value="ECO:0007669"/>
    <property type="project" value="UniProtKB-SubCell"/>
</dbReference>
<evidence type="ECO:0000313" key="16">
    <source>
        <dbReference type="EMBL" id="MBB6093756.1"/>
    </source>
</evidence>
<dbReference type="PANTHER" id="PTHR32552:SF81">
    <property type="entry name" value="TONB-DEPENDENT OUTER MEMBRANE RECEPTOR"/>
    <property type="match status" value="1"/>
</dbReference>
<dbReference type="InterPro" id="IPR012910">
    <property type="entry name" value="Plug_dom"/>
</dbReference>
<keyword evidence="6" id="KW-0408">Iron</keyword>
<keyword evidence="17" id="KW-1185">Reference proteome</keyword>
<dbReference type="Pfam" id="PF07715">
    <property type="entry name" value="Plug"/>
    <property type="match status" value="1"/>
</dbReference>
<dbReference type="EMBL" id="JACHHZ010000003">
    <property type="protein sequence ID" value="MBB6093756.1"/>
    <property type="molecule type" value="Genomic_DNA"/>
</dbReference>
<dbReference type="InterPro" id="IPR000531">
    <property type="entry name" value="Beta-barrel_TonB"/>
</dbReference>
<dbReference type="CDD" id="cd01347">
    <property type="entry name" value="ligand_gated_channel"/>
    <property type="match status" value="1"/>
</dbReference>